<name>A0ABQ8S0V4_PERAM</name>
<evidence type="ECO:0000313" key="3">
    <source>
        <dbReference type="Proteomes" id="UP001148838"/>
    </source>
</evidence>
<reference evidence="2 3" key="1">
    <citation type="journal article" date="2022" name="Allergy">
        <title>Genome assembly and annotation of Periplaneta americana reveal a comprehensive cockroach allergen profile.</title>
        <authorList>
            <person name="Wang L."/>
            <person name="Xiong Q."/>
            <person name="Saelim N."/>
            <person name="Wang L."/>
            <person name="Nong W."/>
            <person name="Wan A.T."/>
            <person name="Shi M."/>
            <person name="Liu X."/>
            <person name="Cao Q."/>
            <person name="Hui J.H.L."/>
            <person name="Sookrung N."/>
            <person name="Leung T.F."/>
            <person name="Tungtrongchitr A."/>
            <person name="Tsui S.K.W."/>
        </authorList>
    </citation>
    <scope>NUCLEOTIDE SEQUENCE [LARGE SCALE GENOMIC DNA]</scope>
    <source>
        <strain evidence="2">PWHHKU_190912</strain>
    </source>
</reference>
<accession>A0ABQ8S0V4</accession>
<evidence type="ECO:0000313" key="2">
    <source>
        <dbReference type="EMBL" id="KAJ4427534.1"/>
    </source>
</evidence>
<gene>
    <name evidence="2" type="ORF">ANN_25182</name>
</gene>
<dbReference type="Proteomes" id="UP001148838">
    <property type="component" value="Unassembled WGS sequence"/>
</dbReference>
<dbReference type="EMBL" id="JAJSOF020000038">
    <property type="protein sequence ID" value="KAJ4427534.1"/>
    <property type="molecule type" value="Genomic_DNA"/>
</dbReference>
<evidence type="ECO:0000256" key="1">
    <source>
        <dbReference type="SAM" id="MobiDB-lite"/>
    </source>
</evidence>
<sequence length="276" mass="32291">MAGLCSGGNESPGSLKANFYLSGALKDTVYATKPQTLEELRVQIEHTCNDIPLATIHLNEPRQRSGPGGGTCGETTTEKMDPCSHDVGPYVGKRGQGRPRLRWSDMFTREAGKQWSRTAKNRVLWKELGKKTFILRCERESGVRKATGSYRIYLSQEKLQTWRSEEKRIEAFEMWIWRRMERVRWRDRIRNEAVLERVSEEIMMLKLISKMKRNWLSHLMRRNCLLKDALEGIVNGRGFRGGRRHQMIDDIKIYGSYEETKRKAEKRKDRRKLDLQ</sequence>
<proteinExistence type="predicted"/>
<comment type="caution">
    <text evidence="2">The sequence shown here is derived from an EMBL/GenBank/DDBJ whole genome shotgun (WGS) entry which is preliminary data.</text>
</comment>
<protein>
    <submittedName>
        <fullName evidence="2">Uncharacterized protein</fullName>
    </submittedName>
</protein>
<keyword evidence="3" id="KW-1185">Reference proteome</keyword>
<organism evidence="2 3">
    <name type="scientific">Periplaneta americana</name>
    <name type="common">American cockroach</name>
    <name type="synonym">Blatta americana</name>
    <dbReference type="NCBI Taxonomy" id="6978"/>
    <lineage>
        <taxon>Eukaryota</taxon>
        <taxon>Metazoa</taxon>
        <taxon>Ecdysozoa</taxon>
        <taxon>Arthropoda</taxon>
        <taxon>Hexapoda</taxon>
        <taxon>Insecta</taxon>
        <taxon>Pterygota</taxon>
        <taxon>Neoptera</taxon>
        <taxon>Polyneoptera</taxon>
        <taxon>Dictyoptera</taxon>
        <taxon>Blattodea</taxon>
        <taxon>Blattoidea</taxon>
        <taxon>Blattidae</taxon>
        <taxon>Blattinae</taxon>
        <taxon>Periplaneta</taxon>
    </lineage>
</organism>
<feature type="region of interest" description="Disordered" evidence="1">
    <location>
        <begin position="59"/>
        <end position="96"/>
    </location>
</feature>